<dbReference type="EMBL" id="JADQDQ010000004">
    <property type="protein sequence ID" value="MBF9237725.1"/>
    <property type="molecule type" value="Genomic_DNA"/>
</dbReference>
<dbReference type="RefSeq" id="WP_196282111.1">
    <property type="nucleotide sequence ID" value="NZ_JADQDQ010000004.1"/>
</dbReference>
<sequence>MRVHLLKTALCQVRLCAQLLGGGFLLAGGLLPSTVWAQAGRTVTGKITSDTGEALPGVTVIVKGTTIGSTTNAEGVYSLSVPEGQNTLVISSIGFERKEVTVAASGATDVRLVTEAQTLNEVQVVGYGVQKKSQVTGAISSVDEKALRDVPVANVGQALQGRAAGVSIASSSTVPGQAPVIRIRGNRSFSGSNDPLLVVDGVPFDGSLNDLNPDDITSLEVLKDASSTAIYGARGANGVILISTRRGKAGTPKATYSGYYGVKKAYGLYDVQNGQEYYNYRLEAYRAQNPNYDPVTATSFLTADERANYAAGKSTDYQDLMYQNGHIQNHVVGVSGGNEQTQYSTSLGYYDETGIVPVQRFKRYSLRGTLDQQIGKRVKVGLNTLNTFNNTDDPNINILYSIITTSPLASPRAANGVPILYPNSDTGMSNPLTLYEKDAHRDRNRRVRTFNSLYGQVNILKGLDYRLNVGLDVRSDNNGSFFASQTPQNGGGQSTANRSTSLAFNLLAENILTYNNTFGKHDVNLTGLYSAQEFRTDNFGTGVRNLLTNYQLDDNLGAGSPSSAFSGQQKWDIISYMARGNYAYDDRYSATLTMRVDGSSRLAPGNKYKAFPSAAVAWNLANESFLKDYGQVNVLKLRASLGRVGSTAVNPYQTYALLTSALGTGYYNFGGTGAVGAVPTGISNRDLGWEYTTTANFGLDFGFLDNRLSGSVEVYQQRTSDLLLPDALPTASGYGSYVRNAGQTQNRGLEISLTTANVRSANAGGFEWSTDWNFTLNREKVLSLARGTDANGNELSDVGNQRFIGQPIYTIYDYKKLGIWQTSEADEAKKYGSKPGQIKVQDLDNNGVINSNDRQIIGSRQPKFEAGLTNRFRFKGFDMTIVALTRVGATVVDPTLFGPAYFATNTGRRNQVNLNYWTPTNPSNEYPQPDQTARATEWPTYGQTLAYLSGTFVKVRSIDLGYSIPEAWAKSAFMSSARIYLQVQNPLIWAKEQYFKDNKAIDPDALSYSSRFNAANPGGIEFTGGNPNSSSAGLAGVGTNYPVTRAFIVGVNLGF</sequence>
<dbReference type="SUPFAM" id="SSF49464">
    <property type="entry name" value="Carboxypeptidase regulatory domain-like"/>
    <property type="match status" value="1"/>
</dbReference>
<protein>
    <submittedName>
        <fullName evidence="12">TonB-dependent receptor</fullName>
    </submittedName>
</protein>
<dbReference type="InterPro" id="IPR023997">
    <property type="entry name" value="TonB-dep_OMP_SusC/RagA_CS"/>
</dbReference>
<dbReference type="Gene3D" id="2.60.40.1120">
    <property type="entry name" value="Carboxypeptidase-like, regulatory domain"/>
    <property type="match status" value="1"/>
</dbReference>
<dbReference type="NCBIfam" id="TIGR04056">
    <property type="entry name" value="OMP_RagA_SusC"/>
    <property type="match status" value="1"/>
</dbReference>
<evidence type="ECO:0000256" key="8">
    <source>
        <dbReference type="PROSITE-ProRule" id="PRU01360"/>
    </source>
</evidence>
<feature type="domain" description="TonB-dependent receptor plug" evidence="11">
    <location>
        <begin position="132"/>
        <end position="239"/>
    </location>
</feature>
<dbReference type="PROSITE" id="PS52016">
    <property type="entry name" value="TONB_DEPENDENT_REC_3"/>
    <property type="match status" value="1"/>
</dbReference>
<evidence type="ECO:0000259" key="11">
    <source>
        <dbReference type="Pfam" id="PF07715"/>
    </source>
</evidence>
<dbReference type="Pfam" id="PF07715">
    <property type="entry name" value="Plug"/>
    <property type="match status" value="1"/>
</dbReference>
<dbReference type="InterPro" id="IPR000531">
    <property type="entry name" value="Beta-barrel_TonB"/>
</dbReference>
<evidence type="ECO:0000313" key="13">
    <source>
        <dbReference type="Proteomes" id="UP000597617"/>
    </source>
</evidence>
<evidence type="ECO:0000256" key="4">
    <source>
        <dbReference type="ARBA" id="ARBA00022692"/>
    </source>
</evidence>
<comment type="caution">
    <text evidence="12">The sequence shown here is derived from an EMBL/GenBank/DDBJ whole genome shotgun (WGS) entry which is preliminary data.</text>
</comment>
<evidence type="ECO:0000256" key="9">
    <source>
        <dbReference type="RuleBase" id="RU003357"/>
    </source>
</evidence>
<keyword evidence="12" id="KW-0675">Receptor</keyword>
<dbReference type="InterPro" id="IPR012910">
    <property type="entry name" value="Plug_dom"/>
</dbReference>
<comment type="subcellular location">
    <subcellularLocation>
        <location evidence="1 8">Cell outer membrane</location>
        <topology evidence="1 8">Multi-pass membrane protein</topology>
    </subcellularLocation>
</comment>
<dbReference type="NCBIfam" id="TIGR04057">
    <property type="entry name" value="SusC_RagA_signa"/>
    <property type="match status" value="1"/>
</dbReference>
<keyword evidence="13" id="KW-1185">Reference proteome</keyword>
<evidence type="ECO:0000256" key="5">
    <source>
        <dbReference type="ARBA" id="ARBA00023077"/>
    </source>
</evidence>
<reference evidence="12 13" key="1">
    <citation type="submission" date="2020-11" db="EMBL/GenBank/DDBJ databases">
        <authorList>
            <person name="Kim M.K."/>
        </authorList>
    </citation>
    <scope>NUCLEOTIDE SEQUENCE [LARGE SCALE GENOMIC DNA]</scope>
    <source>
        <strain evidence="12 13">BT683</strain>
    </source>
</reference>
<proteinExistence type="inferred from homology"/>
<dbReference type="InterPro" id="IPR023996">
    <property type="entry name" value="TonB-dep_OMP_SusC/RagA"/>
</dbReference>
<organism evidence="12 13">
    <name type="scientific">Hymenobacter jeongseonensis</name>
    <dbReference type="NCBI Taxonomy" id="2791027"/>
    <lineage>
        <taxon>Bacteria</taxon>
        <taxon>Pseudomonadati</taxon>
        <taxon>Bacteroidota</taxon>
        <taxon>Cytophagia</taxon>
        <taxon>Cytophagales</taxon>
        <taxon>Hymenobacteraceae</taxon>
        <taxon>Hymenobacter</taxon>
    </lineage>
</organism>
<evidence type="ECO:0000256" key="6">
    <source>
        <dbReference type="ARBA" id="ARBA00023136"/>
    </source>
</evidence>
<evidence type="ECO:0000256" key="1">
    <source>
        <dbReference type="ARBA" id="ARBA00004571"/>
    </source>
</evidence>
<evidence type="ECO:0000256" key="3">
    <source>
        <dbReference type="ARBA" id="ARBA00022452"/>
    </source>
</evidence>
<keyword evidence="5 9" id="KW-0798">TonB box</keyword>
<keyword evidence="7 8" id="KW-0998">Cell outer membrane</keyword>
<gene>
    <name evidence="12" type="ORF">I2I05_10000</name>
</gene>
<evidence type="ECO:0000256" key="7">
    <source>
        <dbReference type="ARBA" id="ARBA00023237"/>
    </source>
</evidence>
<evidence type="ECO:0000256" key="2">
    <source>
        <dbReference type="ARBA" id="ARBA00022448"/>
    </source>
</evidence>
<dbReference type="Pfam" id="PF13715">
    <property type="entry name" value="CarbopepD_reg_2"/>
    <property type="match status" value="1"/>
</dbReference>
<dbReference type="SUPFAM" id="SSF56935">
    <property type="entry name" value="Porins"/>
    <property type="match status" value="1"/>
</dbReference>
<dbReference type="InterPro" id="IPR008969">
    <property type="entry name" value="CarboxyPept-like_regulatory"/>
</dbReference>
<dbReference type="Gene3D" id="2.170.130.10">
    <property type="entry name" value="TonB-dependent receptor, plug domain"/>
    <property type="match status" value="1"/>
</dbReference>
<dbReference type="InterPro" id="IPR037066">
    <property type="entry name" value="Plug_dom_sf"/>
</dbReference>
<keyword evidence="3 8" id="KW-1134">Transmembrane beta strand</keyword>
<dbReference type="InterPro" id="IPR039426">
    <property type="entry name" value="TonB-dep_rcpt-like"/>
</dbReference>
<dbReference type="Pfam" id="PF00593">
    <property type="entry name" value="TonB_dep_Rec_b-barrel"/>
    <property type="match status" value="1"/>
</dbReference>
<dbReference type="Gene3D" id="2.40.170.20">
    <property type="entry name" value="TonB-dependent receptor, beta-barrel domain"/>
    <property type="match status" value="1"/>
</dbReference>
<keyword evidence="4 8" id="KW-0812">Transmembrane</keyword>
<dbReference type="Proteomes" id="UP000597617">
    <property type="component" value="Unassembled WGS sequence"/>
</dbReference>
<keyword evidence="6 8" id="KW-0472">Membrane</keyword>
<comment type="similarity">
    <text evidence="8 9">Belongs to the TonB-dependent receptor family.</text>
</comment>
<accession>A0ABS0IIV2</accession>
<evidence type="ECO:0000259" key="10">
    <source>
        <dbReference type="Pfam" id="PF00593"/>
    </source>
</evidence>
<keyword evidence="2 8" id="KW-0813">Transport</keyword>
<feature type="domain" description="TonB-dependent receptor-like beta-barrel" evidence="10">
    <location>
        <begin position="423"/>
        <end position="821"/>
    </location>
</feature>
<dbReference type="InterPro" id="IPR036942">
    <property type="entry name" value="Beta-barrel_TonB_sf"/>
</dbReference>
<evidence type="ECO:0000313" key="12">
    <source>
        <dbReference type="EMBL" id="MBF9237725.1"/>
    </source>
</evidence>
<name>A0ABS0IIV2_9BACT</name>